<evidence type="ECO:0000313" key="2">
    <source>
        <dbReference type="Proteomes" id="UP001017257"/>
    </source>
</evidence>
<sequence>MRAAFKGIIGKAAETGGKLVLQITVSVTATVCVAAITNTYLGLGRNEEAAAPQALASAEPHHVASLLNANFIADGFRARVASVDEFAAVFGPTDDLPYSPPLAREWSNETVALKSDNPVQATPRQVVASACLDACSHLPAIGILPPARPVVAQAAQAAQAAVSSAEVSEGRSIEILGVSLPSLVPLPGRILTTVTSWGGSVADLVLR</sequence>
<organism evidence="1 2">
    <name type="scientific">Microvirga terrae</name>
    <dbReference type="NCBI Taxonomy" id="2740529"/>
    <lineage>
        <taxon>Bacteria</taxon>
        <taxon>Pseudomonadati</taxon>
        <taxon>Pseudomonadota</taxon>
        <taxon>Alphaproteobacteria</taxon>
        <taxon>Hyphomicrobiales</taxon>
        <taxon>Methylobacteriaceae</taxon>
        <taxon>Microvirga</taxon>
    </lineage>
</organism>
<dbReference type="RefSeq" id="WP_210272349.1">
    <property type="nucleotide sequence ID" value="NZ_CP102845.1"/>
</dbReference>
<dbReference type="EMBL" id="CP102845">
    <property type="protein sequence ID" value="UVF21185.1"/>
    <property type="molecule type" value="Genomic_DNA"/>
</dbReference>
<evidence type="ECO:0008006" key="3">
    <source>
        <dbReference type="Google" id="ProtNLM"/>
    </source>
</evidence>
<keyword evidence="2" id="KW-1185">Reference proteome</keyword>
<protein>
    <recommendedName>
        <fullName evidence="3">MacB-like periplasmic core domain-containing protein</fullName>
    </recommendedName>
</protein>
<name>A0ABY5RV93_9HYPH</name>
<accession>A0ABY5RV93</accession>
<evidence type="ECO:0000313" key="1">
    <source>
        <dbReference type="EMBL" id="UVF21185.1"/>
    </source>
</evidence>
<proteinExistence type="predicted"/>
<gene>
    <name evidence="1" type="ORF">HPT29_008710</name>
</gene>
<reference evidence="1" key="1">
    <citation type="submission" date="2022-08" db="EMBL/GenBank/DDBJ databases">
        <title>Microvirga terrae sp. nov., isolated from soil.</title>
        <authorList>
            <person name="Kim K.H."/>
            <person name="Seo Y.L."/>
            <person name="Kim J.M."/>
            <person name="Lee J.K."/>
            <person name="Han D.M."/>
            <person name="Jeon C.O."/>
        </authorList>
    </citation>
    <scope>NUCLEOTIDE SEQUENCE</scope>
    <source>
        <strain evidence="1">R24</strain>
    </source>
</reference>
<dbReference type="Proteomes" id="UP001017257">
    <property type="component" value="Chromosome"/>
</dbReference>